<gene>
    <name evidence="1" type="ORF">ElyMa_002492700</name>
</gene>
<keyword evidence="2" id="KW-1185">Reference proteome</keyword>
<comment type="caution">
    <text evidence="1">The sequence shown here is derived from an EMBL/GenBank/DDBJ whole genome shotgun (WGS) entry which is preliminary data.</text>
</comment>
<sequence length="95" mass="10568">MEIVPHLRPDIRRSRVRLPATVCCICLGKAIYANFPQSKMGTQLQAILEFGICMCNNLHMGFKWPSNKLVCWGISGAALVSTVTLSDEATFPKRD</sequence>
<evidence type="ECO:0000313" key="2">
    <source>
        <dbReference type="Proteomes" id="UP000762676"/>
    </source>
</evidence>
<protein>
    <submittedName>
        <fullName evidence="1">Uncharacterized protein</fullName>
    </submittedName>
</protein>
<evidence type="ECO:0000313" key="1">
    <source>
        <dbReference type="EMBL" id="GFR87420.1"/>
    </source>
</evidence>
<reference evidence="1 2" key="1">
    <citation type="journal article" date="2021" name="Elife">
        <title>Chloroplast acquisition without the gene transfer in kleptoplastic sea slugs, Plakobranchus ocellatus.</title>
        <authorList>
            <person name="Maeda T."/>
            <person name="Takahashi S."/>
            <person name="Yoshida T."/>
            <person name="Shimamura S."/>
            <person name="Takaki Y."/>
            <person name="Nagai Y."/>
            <person name="Toyoda A."/>
            <person name="Suzuki Y."/>
            <person name="Arimoto A."/>
            <person name="Ishii H."/>
            <person name="Satoh N."/>
            <person name="Nishiyama T."/>
            <person name="Hasebe M."/>
            <person name="Maruyama T."/>
            <person name="Minagawa J."/>
            <person name="Obokata J."/>
            <person name="Shigenobu S."/>
        </authorList>
    </citation>
    <scope>NUCLEOTIDE SEQUENCE [LARGE SCALE GENOMIC DNA]</scope>
</reference>
<organism evidence="1 2">
    <name type="scientific">Elysia marginata</name>
    <dbReference type="NCBI Taxonomy" id="1093978"/>
    <lineage>
        <taxon>Eukaryota</taxon>
        <taxon>Metazoa</taxon>
        <taxon>Spiralia</taxon>
        <taxon>Lophotrochozoa</taxon>
        <taxon>Mollusca</taxon>
        <taxon>Gastropoda</taxon>
        <taxon>Heterobranchia</taxon>
        <taxon>Euthyneura</taxon>
        <taxon>Panpulmonata</taxon>
        <taxon>Sacoglossa</taxon>
        <taxon>Placobranchoidea</taxon>
        <taxon>Plakobranchidae</taxon>
        <taxon>Elysia</taxon>
    </lineage>
</organism>
<dbReference type="EMBL" id="BMAT01005089">
    <property type="protein sequence ID" value="GFR87420.1"/>
    <property type="molecule type" value="Genomic_DNA"/>
</dbReference>
<dbReference type="Proteomes" id="UP000762676">
    <property type="component" value="Unassembled WGS sequence"/>
</dbReference>
<proteinExistence type="predicted"/>
<accession>A0AAV4GRC2</accession>
<dbReference type="AlphaFoldDB" id="A0AAV4GRC2"/>
<name>A0AAV4GRC2_9GAST</name>